<keyword evidence="3" id="KW-1185">Reference proteome</keyword>
<evidence type="ECO:0000313" key="3">
    <source>
        <dbReference type="Proteomes" id="UP001611383"/>
    </source>
</evidence>
<dbReference type="PROSITE" id="PS51257">
    <property type="entry name" value="PROKAR_LIPOPROTEIN"/>
    <property type="match status" value="1"/>
</dbReference>
<evidence type="ECO:0008006" key="4">
    <source>
        <dbReference type="Google" id="ProtNLM"/>
    </source>
</evidence>
<accession>A0ABY9X890</accession>
<sequence>MMKVRVLVVVAGMFLAVGCSSVRATGQRVGKIYPSLDKGCPVRFENLSYQEASVALEMVGLVTLSGNSDQPQSWGGETQEKLWPKVCELGGTVVTPHAMGTGESIMGMGTGVIQFAVWRER</sequence>
<evidence type="ECO:0000256" key="1">
    <source>
        <dbReference type="SAM" id="SignalP"/>
    </source>
</evidence>
<evidence type="ECO:0000313" key="2">
    <source>
        <dbReference type="EMBL" id="WNG51621.1"/>
    </source>
</evidence>
<feature type="chain" id="PRO_5045505806" description="Lipoprotein" evidence="1">
    <location>
        <begin position="25"/>
        <end position="121"/>
    </location>
</feature>
<dbReference type="EMBL" id="CP043494">
    <property type="protein sequence ID" value="WNG51621.1"/>
    <property type="molecule type" value="Genomic_DNA"/>
</dbReference>
<protein>
    <recommendedName>
        <fullName evidence="4">Lipoprotein</fullName>
    </recommendedName>
</protein>
<gene>
    <name evidence="2" type="ORF">F0U60_51490</name>
</gene>
<name>A0ABY9X890_9BACT</name>
<dbReference type="Proteomes" id="UP001611383">
    <property type="component" value="Chromosome"/>
</dbReference>
<organism evidence="2 3">
    <name type="scientific">Archangium minus</name>
    <dbReference type="NCBI Taxonomy" id="83450"/>
    <lineage>
        <taxon>Bacteria</taxon>
        <taxon>Pseudomonadati</taxon>
        <taxon>Myxococcota</taxon>
        <taxon>Myxococcia</taxon>
        <taxon>Myxococcales</taxon>
        <taxon>Cystobacterineae</taxon>
        <taxon>Archangiaceae</taxon>
        <taxon>Archangium</taxon>
    </lineage>
</organism>
<keyword evidence="1" id="KW-0732">Signal</keyword>
<proteinExistence type="predicted"/>
<reference evidence="2 3" key="1">
    <citation type="submission" date="2019-08" db="EMBL/GenBank/DDBJ databases">
        <title>Archangium and Cystobacter genomes.</title>
        <authorList>
            <person name="Chen I.-C.K."/>
            <person name="Wielgoss S."/>
        </authorList>
    </citation>
    <scope>NUCLEOTIDE SEQUENCE [LARGE SCALE GENOMIC DNA]</scope>
    <source>
        <strain evidence="2 3">Cbm 6</strain>
    </source>
</reference>
<dbReference type="RefSeq" id="WP_395811893.1">
    <property type="nucleotide sequence ID" value="NZ_CP043494.1"/>
</dbReference>
<feature type="signal peptide" evidence="1">
    <location>
        <begin position="1"/>
        <end position="24"/>
    </location>
</feature>